<organism evidence="1 2">
    <name type="scientific">Ktedonosporobacter rubrisoli</name>
    <dbReference type="NCBI Taxonomy" id="2509675"/>
    <lineage>
        <taxon>Bacteria</taxon>
        <taxon>Bacillati</taxon>
        <taxon>Chloroflexota</taxon>
        <taxon>Ktedonobacteria</taxon>
        <taxon>Ktedonobacterales</taxon>
        <taxon>Ktedonosporobacteraceae</taxon>
        <taxon>Ktedonosporobacter</taxon>
    </lineage>
</organism>
<keyword evidence="2" id="KW-1185">Reference proteome</keyword>
<dbReference type="EMBL" id="CP035758">
    <property type="protein sequence ID" value="QBD76564.1"/>
    <property type="molecule type" value="Genomic_DNA"/>
</dbReference>
<dbReference type="AlphaFoldDB" id="A0A4P6JMU3"/>
<reference evidence="1 2" key="1">
    <citation type="submission" date="2019-01" db="EMBL/GenBank/DDBJ databases">
        <title>Ktedonosporobacter rubrisoli SCAWS-G2.</title>
        <authorList>
            <person name="Huang Y."/>
            <person name="Yan B."/>
        </authorList>
    </citation>
    <scope>NUCLEOTIDE SEQUENCE [LARGE SCALE GENOMIC DNA]</scope>
    <source>
        <strain evidence="1 2">SCAWS-G2</strain>
    </source>
</reference>
<dbReference type="Proteomes" id="UP000290365">
    <property type="component" value="Chromosome"/>
</dbReference>
<protein>
    <submittedName>
        <fullName evidence="1">Uncharacterized protein</fullName>
    </submittedName>
</protein>
<evidence type="ECO:0000313" key="1">
    <source>
        <dbReference type="EMBL" id="QBD76564.1"/>
    </source>
</evidence>
<dbReference type="RefSeq" id="WP_129887464.1">
    <property type="nucleotide sequence ID" value="NZ_CP035758.1"/>
</dbReference>
<gene>
    <name evidence="1" type="ORF">EPA93_11350</name>
</gene>
<accession>A0A4P6JMU3</accession>
<dbReference type="KEGG" id="kbs:EPA93_11350"/>
<name>A0A4P6JMU3_KTERU</name>
<evidence type="ECO:0000313" key="2">
    <source>
        <dbReference type="Proteomes" id="UP000290365"/>
    </source>
</evidence>
<proteinExistence type="predicted"/>
<sequence>MSSLAEGPLEVCLEAVKQYLKRFTLPSASSQSALTLKAESDVVFHELYQRLLPVLMGHAHPAGALPPLELLPHGGTWKALLPDAAPLQQREALAQAMRTGRFPLLLCLPQTLTWL</sequence>